<sequence>MSGSYENELAVALEAVRAAAEVCQSVQASITPDVLEKKDRSPVTVADYASQAVVCRALAEAFPDDPVIGEEDSAALQQPDQAPFLNRVKEELGKVGIDGTPEEICGWIDRGGQSEYSNRFWTLDPIDGTKGFLRGEQYAIALALIVDGKPQLGVLGCPNLPTAEPWDGQPGCLFSAVAGEGAATWSMEDSDAAPVMVRVSETSDPASAVMCESVESGHSSHGHSAQLAEKLNISGQPVRLDSQAKYAVVARGEADMYLRLPTRKDYNEKIWDHAAGVLVVLEAGGTVTDLAGRELDFTHGRELRENRGVIVTNGPLHSAVLETLGAIGVA</sequence>
<feature type="binding site" evidence="10">
    <location>
        <position position="126"/>
    </location>
    <ligand>
        <name>Mg(2+)</name>
        <dbReference type="ChEBI" id="CHEBI:18420"/>
        <label>1</label>
        <note>catalytic</note>
    </ligand>
</feature>
<evidence type="ECO:0000256" key="1">
    <source>
        <dbReference type="ARBA" id="ARBA00001946"/>
    </source>
</evidence>
<evidence type="ECO:0000256" key="4">
    <source>
        <dbReference type="ARBA" id="ARBA00022723"/>
    </source>
</evidence>
<dbReference type="Gene3D" id="3.40.190.80">
    <property type="match status" value="1"/>
</dbReference>
<dbReference type="KEGG" id="mri:Mal4_14500"/>
<dbReference type="SUPFAM" id="SSF56655">
    <property type="entry name" value="Carbohydrate phosphatase"/>
    <property type="match status" value="1"/>
</dbReference>
<name>A0A517Z3R8_9PLAN</name>
<evidence type="ECO:0000313" key="12">
    <source>
        <dbReference type="Proteomes" id="UP000320496"/>
    </source>
</evidence>
<evidence type="ECO:0000256" key="10">
    <source>
        <dbReference type="PIRSR" id="PIRSR600760-2"/>
    </source>
</evidence>
<dbReference type="PANTHER" id="PTHR43200">
    <property type="entry name" value="PHOSPHATASE"/>
    <property type="match status" value="1"/>
</dbReference>
<feature type="binding site" evidence="10">
    <location>
        <position position="70"/>
    </location>
    <ligand>
        <name>Mg(2+)</name>
        <dbReference type="ChEBI" id="CHEBI:18420"/>
        <label>1</label>
        <note>catalytic</note>
    </ligand>
</feature>
<comment type="cofactor">
    <cofactor evidence="1 10">
        <name>Mg(2+)</name>
        <dbReference type="ChEBI" id="CHEBI:18420"/>
    </cofactor>
</comment>
<comment type="similarity">
    <text evidence="2">Belongs to the inositol monophosphatase superfamily.</text>
</comment>
<dbReference type="InterPro" id="IPR051090">
    <property type="entry name" value="Inositol_monoP_superfamily"/>
</dbReference>
<dbReference type="GO" id="GO:0000103">
    <property type="term" value="P:sulfate assimilation"/>
    <property type="evidence" value="ECO:0007669"/>
    <property type="project" value="TreeGrafter"/>
</dbReference>
<dbReference type="InterPro" id="IPR006239">
    <property type="entry name" value="DPNP"/>
</dbReference>
<comment type="catalytic activity">
    <reaction evidence="7">
        <text>adenosine 2',5'-bisphosphate + H2O = AMP + phosphate</text>
        <dbReference type="Rhea" id="RHEA:77643"/>
        <dbReference type="ChEBI" id="CHEBI:15377"/>
        <dbReference type="ChEBI" id="CHEBI:43474"/>
        <dbReference type="ChEBI" id="CHEBI:194156"/>
        <dbReference type="ChEBI" id="CHEBI:456215"/>
        <dbReference type="EC" id="3.1.3.7"/>
    </reaction>
    <physiologicalReaction direction="left-to-right" evidence="7">
        <dbReference type="Rhea" id="RHEA:77644"/>
    </physiologicalReaction>
</comment>
<dbReference type="GO" id="GO:0046854">
    <property type="term" value="P:phosphatidylinositol phosphate biosynthetic process"/>
    <property type="evidence" value="ECO:0007669"/>
    <property type="project" value="InterPro"/>
</dbReference>
<dbReference type="PROSITE" id="PS00630">
    <property type="entry name" value="IMP_2"/>
    <property type="match status" value="1"/>
</dbReference>
<dbReference type="GO" id="GO:0008441">
    <property type="term" value="F:3'(2'),5'-bisphosphate nucleotidase activity"/>
    <property type="evidence" value="ECO:0007669"/>
    <property type="project" value="UniProtKB-EC"/>
</dbReference>
<keyword evidence="6 10" id="KW-0460">Magnesium</keyword>
<protein>
    <recommendedName>
        <fullName evidence="3">3'(2'),5'-bisphosphate nucleotidase</fullName>
        <ecNumber evidence="3">3.1.3.7</ecNumber>
    </recommendedName>
</protein>
<keyword evidence="4 10" id="KW-0479">Metal-binding</keyword>
<organism evidence="11 12">
    <name type="scientific">Maioricimonas rarisocia</name>
    <dbReference type="NCBI Taxonomy" id="2528026"/>
    <lineage>
        <taxon>Bacteria</taxon>
        <taxon>Pseudomonadati</taxon>
        <taxon>Planctomycetota</taxon>
        <taxon>Planctomycetia</taxon>
        <taxon>Planctomycetales</taxon>
        <taxon>Planctomycetaceae</taxon>
        <taxon>Maioricimonas</taxon>
    </lineage>
</organism>
<dbReference type="CDD" id="cd01517">
    <property type="entry name" value="PAP_phosphatase"/>
    <property type="match status" value="1"/>
</dbReference>
<gene>
    <name evidence="11" type="primary">hisN_1</name>
    <name evidence="11" type="ORF">Mal4_14500</name>
</gene>
<dbReference type="FunFam" id="3.40.190.80:FF:000003">
    <property type="entry name" value="PAP-specific phosphatase HAL2-like"/>
    <property type="match status" value="1"/>
</dbReference>
<feature type="binding site" evidence="10">
    <location>
        <position position="124"/>
    </location>
    <ligand>
        <name>Mg(2+)</name>
        <dbReference type="ChEBI" id="CHEBI:18420"/>
        <label>1</label>
        <note>catalytic</note>
    </ligand>
</feature>
<dbReference type="RefSeq" id="WP_145367890.1">
    <property type="nucleotide sequence ID" value="NZ_CP036275.1"/>
</dbReference>
<dbReference type="OrthoDB" id="9772456at2"/>
<dbReference type="GO" id="GO:0046872">
    <property type="term" value="F:metal ion binding"/>
    <property type="evidence" value="ECO:0007669"/>
    <property type="project" value="UniProtKB-KW"/>
</dbReference>
<comment type="catalytic activity">
    <reaction evidence="9">
        <text>3'-phosphoadenylyl sulfate + H2O = adenosine 5'-phosphosulfate + phosphate</text>
        <dbReference type="Rhea" id="RHEA:77639"/>
        <dbReference type="ChEBI" id="CHEBI:15377"/>
        <dbReference type="ChEBI" id="CHEBI:43474"/>
        <dbReference type="ChEBI" id="CHEBI:58243"/>
        <dbReference type="ChEBI" id="CHEBI:58339"/>
        <dbReference type="EC" id="3.1.3.7"/>
    </reaction>
    <physiologicalReaction direction="left-to-right" evidence="9">
        <dbReference type="Rhea" id="RHEA:77640"/>
    </physiologicalReaction>
</comment>
<dbReference type="Proteomes" id="UP000320496">
    <property type="component" value="Chromosome"/>
</dbReference>
<evidence type="ECO:0000256" key="5">
    <source>
        <dbReference type="ARBA" id="ARBA00022801"/>
    </source>
</evidence>
<accession>A0A517Z3R8</accession>
<evidence type="ECO:0000256" key="9">
    <source>
        <dbReference type="ARBA" id="ARBA00044484"/>
    </source>
</evidence>
<evidence type="ECO:0000256" key="7">
    <source>
        <dbReference type="ARBA" id="ARBA00044466"/>
    </source>
</evidence>
<dbReference type="InterPro" id="IPR020583">
    <property type="entry name" value="Inositol_monoP_metal-BS"/>
</dbReference>
<dbReference type="NCBIfam" id="TIGR01330">
    <property type="entry name" value="bisphos_HAL2"/>
    <property type="match status" value="1"/>
</dbReference>
<keyword evidence="12" id="KW-1185">Reference proteome</keyword>
<comment type="catalytic activity">
    <reaction evidence="8">
        <text>adenosine 3',5'-bisphosphate + H2O = AMP + phosphate</text>
        <dbReference type="Rhea" id="RHEA:10040"/>
        <dbReference type="ChEBI" id="CHEBI:15377"/>
        <dbReference type="ChEBI" id="CHEBI:43474"/>
        <dbReference type="ChEBI" id="CHEBI:58343"/>
        <dbReference type="ChEBI" id="CHEBI:456215"/>
        <dbReference type="EC" id="3.1.3.7"/>
    </reaction>
    <physiologicalReaction direction="left-to-right" evidence="8">
        <dbReference type="Rhea" id="RHEA:10041"/>
    </physiologicalReaction>
</comment>
<dbReference type="EMBL" id="CP036275">
    <property type="protein sequence ID" value="QDU37142.1"/>
    <property type="molecule type" value="Genomic_DNA"/>
</dbReference>
<dbReference type="Pfam" id="PF00459">
    <property type="entry name" value="Inositol_P"/>
    <property type="match status" value="1"/>
</dbReference>
<dbReference type="Gene3D" id="3.30.540.10">
    <property type="entry name" value="Fructose-1,6-Bisphosphatase, subunit A, domain 1"/>
    <property type="match status" value="1"/>
</dbReference>
<dbReference type="PANTHER" id="PTHR43200:SF6">
    <property type="entry name" value="3'(2'),5'-BISPHOSPHATE NUCLEOTIDASE"/>
    <property type="match status" value="1"/>
</dbReference>
<keyword evidence="5 11" id="KW-0378">Hydrolase</keyword>
<dbReference type="InterPro" id="IPR020550">
    <property type="entry name" value="Inositol_monophosphatase_CS"/>
</dbReference>
<dbReference type="PROSITE" id="PS00629">
    <property type="entry name" value="IMP_1"/>
    <property type="match status" value="1"/>
</dbReference>
<reference evidence="11 12" key="1">
    <citation type="submission" date="2019-02" db="EMBL/GenBank/DDBJ databases">
        <title>Deep-cultivation of Planctomycetes and their phenomic and genomic characterization uncovers novel biology.</title>
        <authorList>
            <person name="Wiegand S."/>
            <person name="Jogler M."/>
            <person name="Boedeker C."/>
            <person name="Pinto D."/>
            <person name="Vollmers J."/>
            <person name="Rivas-Marin E."/>
            <person name="Kohn T."/>
            <person name="Peeters S.H."/>
            <person name="Heuer A."/>
            <person name="Rast P."/>
            <person name="Oberbeckmann S."/>
            <person name="Bunk B."/>
            <person name="Jeske O."/>
            <person name="Meyerdierks A."/>
            <person name="Storesund J.E."/>
            <person name="Kallscheuer N."/>
            <person name="Luecker S."/>
            <person name="Lage O.M."/>
            <person name="Pohl T."/>
            <person name="Merkel B.J."/>
            <person name="Hornburger P."/>
            <person name="Mueller R.-W."/>
            <person name="Bruemmer F."/>
            <person name="Labrenz M."/>
            <person name="Spormann A.M."/>
            <person name="Op den Camp H."/>
            <person name="Overmann J."/>
            <person name="Amann R."/>
            <person name="Jetten M.S.M."/>
            <person name="Mascher T."/>
            <person name="Medema M.H."/>
            <person name="Devos D.P."/>
            <person name="Kaster A.-K."/>
            <person name="Ovreas L."/>
            <person name="Rohde M."/>
            <person name="Galperin M.Y."/>
            <person name="Jogler C."/>
        </authorList>
    </citation>
    <scope>NUCLEOTIDE SEQUENCE [LARGE SCALE GENOMIC DNA]</scope>
    <source>
        <strain evidence="11 12">Mal4</strain>
    </source>
</reference>
<evidence type="ECO:0000256" key="2">
    <source>
        <dbReference type="ARBA" id="ARBA00009759"/>
    </source>
</evidence>
<feature type="binding site" evidence="10">
    <location>
        <position position="272"/>
    </location>
    <ligand>
        <name>Mg(2+)</name>
        <dbReference type="ChEBI" id="CHEBI:18420"/>
        <label>1</label>
        <note>catalytic</note>
    </ligand>
</feature>
<evidence type="ECO:0000256" key="8">
    <source>
        <dbReference type="ARBA" id="ARBA00044479"/>
    </source>
</evidence>
<feature type="binding site" evidence="10">
    <location>
        <position position="127"/>
    </location>
    <ligand>
        <name>Mg(2+)</name>
        <dbReference type="ChEBI" id="CHEBI:18420"/>
        <label>1</label>
        <note>catalytic</note>
    </ligand>
</feature>
<evidence type="ECO:0000256" key="6">
    <source>
        <dbReference type="ARBA" id="ARBA00022842"/>
    </source>
</evidence>
<evidence type="ECO:0000313" key="11">
    <source>
        <dbReference type="EMBL" id="QDU37142.1"/>
    </source>
</evidence>
<dbReference type="PRINTS" id="PR00377">
    <property type="entry name" value="IMPHPHTASES"/>
</dbReference>
<dbReference type="EC" id="3.1.3.7" evidence="3"/>
<evidence type="ECO:0000256" key="3">
    <source>
        <dbReference type="ARBA" id="ARBA00012633"/>
    </source>
</evidence>
<proteinExistence type="inferred from homology"/>
<dbReference type="InterPro" id="IPR000760">
    <property type="entry name" value="Inositol_monophosphatase-like"/>
</dbReference>
<dbReference type="AlphaFoldDB" id="A0A517Z3R8"/>